<organism evidence="1 2">
    <name type="scientific">Cupriavidus gilardii J11</name>
    <dbReference type="NCBI Taxonomy" id="936133"/>
    <lineage>
        <taxon>Bacteria</taxon>
        <taxon>Pseudomonadati</taxon>
        <taxon>Pseudomonadota</taxon>
        <taxon>Betaproteobacteria</taxon>
        <taxon>Burkholderiales</taxon>
        <taxon>Burkholderiaceae</taxon>
        <taxon>Cupriavidus</taxon>
    </lineage>
</organism>
<accession>A0A562BFP9</accession>
<name>A0A562BFP9_9BURK</name>
<proteinExistence type="predicted"/>
<evidence type="ECO:0008006" key="3">
    <source>
        <dbReference type="Google" id="ProtNLM"/>
    </source>
</evidence>
<dbReference type="Proteomes" id="UP000318141">
    <property type="component" value="Unassembled WGS sequence"/>
</dbReference>
<dbReference type="InterPro" id="IPR021390">
    <property type="entry name" value="DUF3025"/>
</dbReference>
<evidence type="ECO:0000313" key="1">
    <source>
        <dbReference type="EMBL" id="TWG83941.1"/>
    </source>
</evidence>
<reference evidence="1 2" key="1">
    <citation type="submission" date="2019-07" db="EMBL/GenBank/DDBJ databases">
        <title>Genome sequencing of lignin-degrading bacterial isolates.</title>
        <authorList>
            <person name="Gladden J."/>
        </authorList>
    </citation>
    <scope>NUCLEOTIDE SEQUENCE [LARGE SCALE GENOMIC DNA]</scope>
    <source>
        <strain evidence="1 2">J11</strain>
    </source>
</reference>
<evidence type="ECO:0000313" key="2">
    <source>
        <dbReference type="Proteomes" id="UP000318141"/>
    </source>
</evidence>
<dbReference type="Pfam" id="PF11227">
    <property type="entry name" value="DUF3025"/>
    <property type="match status" value="1"/>
</dbReference>
<keyword evidence="2" id="KW-1185">Reference proteome</keyword>
<sequence>MGERSIVSPLSSIDWTRPYFAPFAAIGVPLAERIAQGEPVHAALDAAAARLAIPGATGQPLRFVPQQALPPGLPYESHIHDRAEVPTRDNLHDFFNGLIWLHFPQAKAALNRLQAGAIRQQGIGAVRGPLRDAATLFDENAVLFIHAHGDCEQWLRDFRWQQLFVSHRAAWGEQCTVVPFGHALLEKLVSPYKAVTAHAWPIVGDPQQATPARLDVPLAGTLSPDRLSARAFAPLPVLGIPGWCDANAMPGFYDDPAVFRAGRRQRC</sequence>
<protein>
    <recommendedName>
        <fullName evidence="3">DUF3025 family protein</fullName>
    </recommendedName>
</protein>
<dbReference type="EMBL" id="VLJN01000023">
    <property type="protein sequence ID" value="TWG83941.1"/>
    <property type="molecule type" value="Genomic_DNA"/>
</dbReference>
<comment type="caution">
    <text evidence="1">The sequence shown here is derived from an EMBL/GenBank/DDBJ whole genome shotgun (WGS) entry which is preliminary data.</text>
</comment>
<dbReference type="AlphaFoldDB" id="A0A562BFP9"/>
<gene>
    <name evidence="1" type="ORF">L602_000300001560</name>
</gene>